<dbReference type="EMBL" id="JASBWR010000052">
    <property type="protein sequence ID" value="KAJ9102249.1"/>
    <property type="molecule type" value="Genomic_DNA"/>
</dbReference>
<proteinExistence type="predicted"/>
<accession>A0ACC2VS36</accession>
<sequence>MRSGGDVSSPASTAEGHSLGSLDLQAVADGGILPGSSLTSDDTKPVLPEPSPALSTKTEPGVAANTSNVNLSKQDDSPMIDYSRSIWAPVIQHLVSQLRHDAWEARHGSSLALRDLIRLHGESYGMKDNLSESQNQWLRDAFLGSLAAVLLEMLAVDRFGDFVGDQVVAPVREAGSQALASLMRHLDLKSIAAVHSILQHMVLQEWISSKVAEGKGLAISKHIWELRHAGLLGLKYELAVRPDLISGEVPGMDGDESHAYMEGVLRSSLLGLADADDDVRAVSAACLLPIAGVITERLSHEALMKLLDVLWNTFLEETDELNSSIASVMELLSKFAK</sequence>
<evidence type="ECO:0000313" key="2">
    <source>
        <dbReference type="Proteomes" id="UP001241377"/>
    </source>
</evidence>
<name>A0ACC2VS36_9TREE</name>
<reference evidence="1" key="1">
    <citation type="submission" date="2023-04" db="EMBL/GenBank/DDBJ databases">
        <title>Draft Genome sequencing of Naganishia species isolated from polar environments using Oxford Nanopore Technology.</title>
        <authorList>
            <person name="Leo P."/>
            <person name="Venkateswaran K."/>
        </authorList>
    </citation>
    <scope>NUCLEOTIDE SEQUENCE</scope>
    <source>
        <strain evidence="1">MNA-CCFEE 5261</strain>
    </source>
</reference>
<comment type="caution">
    <text evidence="1">The sequence shown here is derived from an EMBL/GenBank/DDBJ whole genome shotgun (WGS) entry which is preliminary data.</text>
</comment>
<evidence type="ECO:0000313" key="1">
    <source>
        <dbReference type="EMBL" id="KAJ9102249.1"/>
    </source>
</evidence>
<dbReference type="Proteomes" id="UP001241377">
    <property type="component" value="Unassembled WGS sequence"/>
</dbReference>
<gene>
    <name evidence="1" type="ORF">QFC19_004794</name>
</gene>
<organism evidence="1 2">
    <name type="scientific">Naganishia cerealis</name>
    <dbReference type="NCBI Taxonomy" id="610337"/>
    <lineage>
        <taxon>Eukaryota</taxon>
        <taxon>Fungi</taxon>
        <taxon>Dikarya</taxon>
        <taxon>Basidiomycota</taxon>
        <taxon>Agaricomycotina</taxon>
        <taxon>Tremellomycetes</taxon>
        <taxon>Filobasidiales</taxon>
        <taxon>Filobasidiaceae</taxon>
        <taxon>Naganishia</taxon>
    </lineage>
</organism>
<protein>
    <submittedName>
        <fullName evidence="1">Uncharacterized protein</fullName>
    </submittedName>
</protein>
<keyword evidence="2" id="KW-1185">Reference proteome</keyword>